<organism evidence="1">
    <name type="scientific">Clastoptera arizonana</name>
    <name type="common">Arizona spittle bug</name>
    <dbReference type="NCBI Taxonomy" id="38151"/>
    <lineage>
        <taxon>Eukaryota</taxon>
        <taxon>Metazoa</taxon>
        <taxon>Ecdysozoa</taxon>
        <taxon>Arthropoda</taxon>
        <taxon>Hexapoda</taxon>
        <taxon>Insecta</taxon>
        <taxon>Pterygota</taxon>
        <taxon>Neoptera</taxon>
        <taxon>Paraneoptera</taxon>
        <taxon>Hemiptera</taxon>
        <taxon>Auchenorrhyncha</taxon>
        <taxon>Cercopoidea</taxon>
        <taxon>Clastopteridae</taxon>
        <taxon>Clastoptera</taxon>
    </lineage>
</organism>
<protein>
    <submittedName>
        <fullName evidence="1">Uncharacterized protein</fullName>
    </submittedName>
</protein>
<dbReference type="EMBL" id="GEDC01017989">
    <property type="protein sequence ID" value="JAS19309.1"/>
    <property type="molecule type" value="Transcribed_RNA"/>
</dbReference>
<evidence type="ECO:0000313" key="1">
    <source>
        <dbReference type="EMBL" id="JAS19309.1"/>
    </source>
</evidence>
<dbReference type="AlphaFoldDB" id="A0A1B6D0R7"/>
<feature type="non-terminal residue" evidence="1">
    <location>
        <position position="1"/>
    </location>
</feature>
<accession>A0A1B6D0R7</accession>
<name>A0A1B6D0R7_9HEMI</name>
<gene>
    <name evidence="1" type="ORF">g.44678</name>
</gene>
<sequence>LRDLPQQDAEPILLRLCQEAERSNRKIAYKGGTFEIRMLQRLGYGHLAVNLESMGCPKVDTLMKQLPADARTLSEGRRCERHGHLKKVGIVNCPRLEVTAFYFYLFYL</sequence>
<reference evidence="1" key="1">
    <citation type="submission" date="2015-12" db="EMBL/GenBank/DDBJ databases">
        <title>De novo transcriptome assembly of four potential Pierce s Disease insect vectors from Arizona vineyards.</title>
        <authorList>
            <person name="Tassone E.E."/>
        </authorList>
    </citation>
    <scope>NUCLEOTIDE SEQUENCE</scope>
</reference>
<proteinExistence type="predicted"/>